<keyword evidence="3" id="KW-1185">Reference proteome</keyword>
<dbReference type="Proteomes" id="UP000285060">
    <property type="component" value="Unassembled WGS sequence"/>
</dbReference>
<dbReference type="EMBL" id="QUSY01002780">
    <property type="protein sequence ID" value="RHY19927.1"/>
    <property type="molecule type" value="Genomic_DNA"/>
</dbReference>
<sequence>MITRILATQHSFKQLHSSMVLVDSMECKLDDSANHLLDEDALAFFELLLASQAPYLFAHGEWMVRVTAQPVEWILCSRGIAHAMCVALAEVRASAECLRCRLRYQAQVQHFVGWLLGSSPPGRENKEFFSYHWPAGLKEKVKEVIGETHNKDLKKKVYDFVQWLREYATSYQRFVSLRPEDINPTKTPKGNAGAVRTGGGGSNKDHPVPVRDAPLPAHRIHVGAPRGGCLKCGALDHPVRSRPKATPEEASDLLKKAYGGRGRGAGRGDSAGGKTPGDPAGRGAGANPDRNQGAAKKVNALEVKAELAPSPKLACVVEGVLPLEAALFDSGSDTSVGSLGLVTALLAAGASVTMRDARRPLELQPYGAGTPPVTVTKKVKLNSVEFQTSYGPLVLRGLDLWVDDAVKDKAELVVGRPVMNALGY</sequence>
<evidence type="ECO:0000313" key="2">
    <source>
        <dbReference type="EMBL" id="RHY19927.1"/>
    </source>
</evidence>
<feature type="region of interest" description="Disordered" evidence="1">
    <location>
        <begin position="180"/>
        <end position="207"/>
    </location>
</feature>
<organism evidence="2 3">
    <name type="scientific">Aphanomyces invadans</name>
    <dbReference type="NCBI Taxonomy" id="157072"/>
    <lineage>
        <taxon>Eukaryota</taxon>
        <taxon>Sar</taxon>
        <taxon>Stramenopiles</taxon>
        <taxon>Oomycota</taxon>
        <taxon>Saprolegniomycetes</taxon>
        <taxon>Saprolegniales</taxon>
        <taxon>Verrucalvaceae</taxon>
        <taxon>Aphanomyces</taxon>
    </lineage>
</organism>
<evidence type="ECO:0000313" key="3">
    <source>
        <dbReference type="Proteomes" id="UP000285060"/>
    </source>
</evidence>
<accession>A0A3R6VPM5</accession>
<proteinExistence type="predicted"/>
<feature type="compositionally biased region" description="Gly residues" evidence="1">
    <location>
        <begin position="259"/>
        <end position="284"/>
    </location>
</feature>
<gene>
    <name evidence="2" type="ORF">DYB32_010142</name>
</gene>
<feature type="region of interest" description="Disordered" evidence="1">
    <location>
        <begin position="239"/>
        <end position="295"/>
    </location>
</feature>
<dbReference type="AlphaFoldDB" id="A0A3R6VPM5"/>
<evidence type="ECO:0000256" key="1">
    <source>
        <dbReference type="SAM" id="MobiDB-lite"/>
    </source>
</evidence>
<comment type="caution">
    <text evidence="2">The sequence shown here is derived from an EMBL/GenBank/DDBJ whole genome shotgun (WGS) entry which is preliminary data.</text>
</comment>
<reference evidence="2 3" key="1">
    <citation type="submission" date="2018-08" db="EMBL/GenBank/DDBJ databases">
        <title>Aphanomyces genome sequencing and annotation.</title>
        <authorList>
            <person name="Minardi D."/>
            <person name="Oidtmann B."/>
            <person name="Van Der Giezen M."/>
            <person name="Studholme D.J."/>
        </authorList>
    </citation>
    <scope>NUCLEOTIDE SEQUENCE [LARGE SCALE GENOMIC DNA]</scope>
    <source>
        <strain evidence="2 3">NJM0002</strain>
    </source>
</reference>
<evidence type="ECO:0008006" key="4">
    <source>
        <dbReference type="Google" id="ProtNLM"/>
    </source>
</evidence>
<protein>
    <recommendedName>
        <fullName evidence="4">Peptidase A2 domain-containing protein</fullName>
    </recommendedName>
</protein>
<dbReference type="VEuPathDB" id="FungiDB:H310_12370"/>
<name>A0A3R6VPM5_9STRA</name>